<dbReference type="GO" id="GO:0003964">
    <property type="term" value="F:RNA-directed DNA polymerase activity"/>
    <property type="evidence" value="ECO:0007669"/>
    <property type="project" value="UniProtKB-KW"/>
</dbReference>
<feature type="domain" description="Reverse transcriptase" evidence="10">
    <location>
        <begin position="1"/>
        <end position="59"/>
    </location>
</feature>
<dbReference type="InterPro" id="IPR041373">
    <property type="entry name" value="RT_RNaseH"/>
</dbReference>
<dbReference type="InterPro" id="IPR001584">
    <property type="entry name" value="Integrase_cat-core"/>
</dbReference>
<keyword evidence="3" id="KW-0808">Transferase</keyword>
<keyword evidence="5" id="KW-0540">Nuclease</keyword>
<name>E4XS48_OIKDI</name>
<evidence type="ECO:0000256" key="2">
    <source>
        <dbReference type="ARBA" id="ARBA00012180"/>
    </source>
</evidence>
<evidence type="ECO:0000313" key="13">
    <source>
        <dbReference type="Proteomes" id="UP000001307"/>
    </source>
</evidence>
<keyword evidence="8" id="KW-0695">RNA-directed DNA polymerase</keyword>
<evidence type="ECO:0000256" key="6">
    <source>
        <dbReference type="ARBA" id="ARBA00022759"/>
    </source>
</evidence>
<dbReference type="SUPFAM" id="SSF56672">
    <property type="entry name" value="DNA/RNA polymerases"/>
    <property type="match status" value="1"/>
</dbReference>
<keyword evidence="7" id="KW-0378">Hydrolase</keyword>
<dbReference type="InterPro" id="IPR050951">
    <property type="entry name" value="Retrovirus_Pol_polyprotein"/>
</dbReference>
<dbReference type="PANTHER" id="PTHR37984:SF5">
    <property type="entry name" value="PROTEIN NYNRIN-LIKE"/>
    <property type="match status" value="1"/>
</dbReference>
<protein>
    <recommendedName>
        <fullName evidence="9">Gypsy retrotransposon integrase-like protein 1</fullName>
        <ecNumber evidence="2">3.1.26.4</ecNumber>
    </recommendedName>
</protein>
<dbReference type="GO" id="GO:0003676">
    <property type="term" value="F:nucleic acid binding"/>
    <property type="evidence" value="ECO:0007669"/>
    <property type="project" value="InterPro"/>
</dbReference>
<dbReference type="Pfam" id="PF17921">
    <property type="entry name" value="Integrase_H2C2"/>
    <property type="match status" value="1"/>
</dbReference>
<dbReference type="InterPro" id="IPR012337">
    <property type="entry name" value="RNaseH-like_sf"/>
</dbReference>
<evidence type="ECO:0000313" key="12">
    <source>
        <dbReference type="EMBL" id="CBY12596.1"/>
    </source>
</evidence>
<organism evidence="12">
    <name type="scientific">Oikopleura dioica</name>
    <name type="common">Tunicate</name>
    <dbReference type="NCBI Taxonomy" id="34765"/>
    <lineage>
        <taxon>Eukaryota</taxon>
        <taxon>Metazoa</taxon>
        <taxon>Chordata</taxon>
        <taxon>Tunicata</taxon>
        <taxon>Appendicularia</taxon>
        <taxon>Copelata</taxon>
        <taxon>Oikopleuridae</taxon>
        <taxon>Oikopleura</taxon>
    </lineage>
</organism>
<evidence type="ECO:0000256" key="7">
    <source>
        <dbReference type="ARBA" id="ARBA00022801"/>
    </source>
</evidence>
<dbReference type="InterPro" id="IPR043502">
    <property type="entry name" value="DNA/RNA_pol_sf"/>
</dbReference>
<dbReference type="GO" id="GO:0004523">
    <property type="term" value="F:RNA-DNA hybrid ribonuclease activity"/>
    <property type="evidence" value="ECO:0007669"/>
    <property type="project" value="UniProtKB-EC"/>
</dbReference>
<keyword evidence="4" id="KW-0548">Nucleotidyltransferase</keyword>
<keyword evidence="13" id="KW-1185">Reference proteome</keyword>
<evidence type="ECO:0000256" key="1">
    <source>
        <dbReference type="ARBA" id="ARBA00010879"/>
    </source>
</evidence>
<dbReference type="InParanoid" id="E4XS48"/>
<dbReference type="InterPro" id="IPR043128">
    <property type="entry name" value="Rev_trsase/Diguanyl_cyclase"/>
</dbReference>
<evidence type="ECO:0000259" key="10">
    <source>
        <dbReference type="PROSITE" id="PS50878"/>
    </source>
</evidence>
<keyword evidence="6" id="KW-0255">Endonuclease</keyword>
<dbReference type="Gene3D" id="3.30.420.10">
    <property type="entry name" value="Ribonuclease H-like superfamily/Ribonuclease H"/>
    <property type="match status" value="1"/>
</dbReference>
<dbReference type="EMBL" id="FN653130">
    <property type="protein sequence ID" value="CBY12596.1"/>
    <property type="molecule type" value="Genomic_DNA"/>
</dbReference>
<dbReference type="PROSITE" id="PS50994">
    <property type="entry name" value="INTEGRASE"/>
    <property type="match status" value="1"/>
</dbReference>
<dbReference type="AlphaFoldDB" id="E4XS48"/>
<gene>
    <name evidence="12" type="ORF">GSOID_T00001997001</name>
</gene>
<dbReference type="OrthoDB" id="430238at2759"/>
<dbReference type="CDD" id="cd09274">
    <property type="entry name" value="RNase_HI_RT_Ty3"/>
    <property type="match status" value="1"/>
</dbReference>
<dbReference type="EC" id="3.1.26.4" evidence="2"/>
<evidence type="ECO:0000256" key="8">
    <source>
        <dbReference type="ARBA" id="ARBA00022918"/>
    </source>
</evidence>
<evidence type="ECO:0000259" key="11">
    <source>
        <dbReference type="PROSITE" id="PS50994"/>
    </source>
</evidence>
<sequence length="651" mass="73966">MRRNVQSYVDDLIQFGGSFTEYRESLRQLLKAVIKFGVKLKASKCQFLQREAHFLGRVITKAGVQTDPAYTRSLLSMPPPTNHRELRSLVGSLTWLKEFAEARMGEEISSHLFAHVMRPITALLVTCKRGVIPPPFQWTPEADSAFTQLKTRLANPPVISFPDFRHTFILHTDASDLACGGILTQIINGKTKLVAAVSHTFTRAEANWSVSEKECFGILWSVEKLSRLLKGTKFIIHTDHYSLTYMDKTAFRNSKIARWQSRLAEYDFVLQYIKGSKNNFADWISRPFGTDNLKSRDTGPVENAGRFLNIGNSDLVVYIPSWCTEQTNLPITARKLIASVNVAKIIRPSPDPEMEGEMAQFAIHQQDDPFLAKITRAVRKARATSSKVDLESIIDKNDHRRVELLKIANRLSICRTSNCLVINDRRGPRAVVPEALRAAFVRRAHDLQAHCGLPRMKENLKMLWWIDMDKDCENYVRSCVSCLKTKGAHGRPQAPPSGQVQKGRFPGDILNIDYVMMKEPSNGYRYMLTCICSFSRYLWAIPVRRDNALSAAQGLTSICLQYDFWPRLIHSDRGLHFVNSTIDEFCKSNEILHSLTCAWRPEANGVVERAHRTLKNGLYSTCHSENMTWTKALPYVTRAMNASICKQCSKF</sequence>
<dbReference type="Pfam" id="PF17917">
    <property type="entry name" value="RT_RNaseH"/>
    <property type="match status" value="1"/>
</dbReference>
<dbReference type="PANTHER" id="PTHR37984">
    <property type="entry name" value="PROTEIN CBG26694"/>
    <property type="match status" value="1"/>
</dbReference>
<evidence type="ECO:0000256" key="9">
    <source>
        <dbReference type="ARBA" id="ARBA00039658"/>
    </source>
</evidence>
<dbReference type="InterPro" id="IPR041588">
    <property type="entry name" value="Integrase_H2C2"/>
</dbReference>
<dbReference type="Pfam" id="PF00665">
    <property type="entry name" value="rve"/>
    <property type="match status" value="1"/>
</dbReference>
<reference evidence="12" key="1">
    <citation type="journal article" date="2010" name="Science">
        <title>Plasticity of animal genome architecture unmasked by rapid evolution of a pelagic tunicate.</title>
        <authorList>
            <person name="Denoeud F."/>
            <person name="Henriet S."/>
            <person name="Mungpakdee S."/>
            <person name="Aury J.M."/>
            <person name="Da Silva C."/>
            <person name="Brinkmann H."/>
            <person name="Mikhaleva J."/>
            <person name="Olsen L.C."/>
            <person name="Jubin C."/>
            <person name="Canestro C."/>
            <person name="Bouquet J.M."/>
            <person name="Danks G."/>
            <person name="Poulain J."/>
            <person name="Campsteijn C."/>
            <person name="Adamski M."/>
            <person name="Cross I."/>
            <person name="Yadetie F."/>
            <person name="Muffato M."/>
            <person name="Louis A."/>
            <person name="Butcher S."/>
            <person name="Tsagkogeorga G."/>
            <person name="Konrad A."/>
            <person name="Singh S."/>
            <person name="Jensen M.F."/>
            <person name="Cong E.H."/>
            <person name="Eikeseth-Otteraa H."/>
            <person name="Noel B."/>
            <person name="Anthouard V."/>
            <person name="Porcel B.M."/>
            <person name="Kachouri-Lafond R."/>
            <person name="Nishino A."/>
            <person name="Ugolini M."/>
            <person name="Chourrout P."/>
            <person name="Nishida H."/>
            <person name="Aasland R."/>
            <person name="Huzurbazar S."/>
            <person name="Westhof E."/>
            <person name="Delsuc F."/>
            <person name="Lehrach H."/>
            <person name="Reinhardt R."/>
            <person name="Weissenbach J."/>
            <person name="Roy S.W."/>
            <person name="Artiguenave F."/>
            <person name="Postlethwait J.H."/>
            <person name="Manak J.R."/>
            <person name="Thompson E.M."/>
            <person name="Jaillon O."/>
            <person name="Du Pasquier L."/>
            <person name="Boudinot P."/>
            <person name="Liberles D.A."/>
            <person name="Volff J.N."/>
            <person name="Philippe H."/>
            <person name="Lenhard B."/>
            <person name="Roest Crollius H."/>
            <person name="Wincker P."/>
            <person name="Chourrout D."/>
        </authorList>
    </citation>
    <scope>NUCLEOTIDE SEQUENCE [LARGE SCALE GENOMIC DNA]</scope>
</reference>
<dbReference type="Gene3D" id="3.30.70.270">
    <property type="match status" value="2"/>
</dbReference>
<dbReference type="Gene3D" id="3.10.20.370">
    <property type="match status" value="1"/>
</dbReference>
<comment type="similarity">
    <text evidence="1">Belongs to the beta type-B retroviral polymerase family. HERV class-II K(HML-2) pol subfamily.</text>
</comment>
<accession>E4XS48</accession>
<evidence type="ECO:0000256" key="5">
    <source>
        <dbReference type="ARBA" id="ARBA00022722"/>
    </source>
</evidence>
<dbReference type="PROSITE" id="PS50878">
    <property type="entry name" value="RT_POL"/>
    <property type="match status" value="1"/>
</dbReference>
<dbReference type="InterPro" id="IPR000477">
    <property type="entry name" value="RT_dom"/>
</dbReference>
<dbReference type="InterPro" id="IPR036397">
    <property type="entry name" value="RNaseH_sf"/>
</dbReference>
<dbReference type="SUPFAM" id="SSF53098">
    <property type="entry name" value="Ribonuclease H-like"/>
    <property type="match status" value="1"/>
</dbReference>
<evidence type="ECO:0000256" key="4">
    <source>
        <dbReference type="ARBA" id="ARBA00022695"/>
    </source>
</evidence>
<evidence type="ECO:0000256" key="3">
    <source>
        <dbReference type="ARBA" id="ARBA00022679"/>
    </source>
</evidence>
<feature type="domain" description="Integrase catalytic" evidence="11">
    <location>
        <begin position="502"/>
        <end position="651"/>
    </location>
</feature>
<dbReference type="GO" id="GO:0015074">
    <property type="term" value="P:DNA integration"/>
    <property type="evidence" value="ECO:0007669"/>
    <property type="project" value="InterPro"/>
</dbReference>
<dbReference type="Gene3D" id="1.10.340.70">
    <property type="match status" value="1"/>
</dbReference>
<dbReference type="Proteomes" id="UP000001307">
    <property type="component" value="Unassembled WGS sequence"/>
</dbReference>
<proteinExistence type="inferred from homology"/>